<dbReference type="Gene3D" id="3.40.50.1820">
    <property type="entry name" value="alpha/beta hydrolase"/>
    <property type="match status" value="1"/>
</dbReference>
<gene>
    <name evidence="1" type="ORF">SH1V18_35070</name>
</gene>
<dbReference type="InterPro" id="IPR029058">
    <property type="entry name" value="AB_hydrolase_fold"/>
</dbReference>
<keyword evidence="2" id="KW-1185">Reference proteome</keyword>
<accession>A0A9W5YBN1</accession>
<organism evidence="1 2">
    <name type="scientific">Vallitalea longa</name>
    <dbReference type="NCBI Taxonomy" id="2936439"/>
    <lineage>
        <taxon>Bacteria</taxon>
        <taxon>Bacillati</taxon>
        <taxon>Bacillota</taxon>
        <taxon>Clostridia</taxon>
        <taxon>Lachnospirales</taxon>
        <taxon>Vallitaleaceae</taxon>
        <taxon>Vallitalea</taxon>
    </lineage>
</organism>
<protein>
    <submittedName>
        <fullName evidence="1">Uncharacterized protein</fullName>
    </submittedName>
</protein>
<comment type="caution">
    <text evidence="1">The sequence shown here is derived from an EMBL/GenBank/DDBJ whole genome shotgun (WGS) entry which is preliminary data.</text>
</comment>
<dbReference type="RefSeq" id="WP_281817671.1">
    <property type="nucleotide sequence ID" value="NZ_BRLB01000013.1"/>
</dbReference>
<dbReference type="Proteomes" id="UP001144256">
    <property type="component" value="Unassembled WGS sequence"/>
</dbReference>
<dbReference type="AlphaFoldDB" id="A0A9W5YBN1"/>
<reference evidence="1" key="1">
    <citation type="submission" date="2022-06" db="EMBL/GenBank/DDBJ databases">
        <title>Vallitalea longa sp. nov., an anaerobic bacterium isolated from marine sediment.</title>
        <authorList>
            <person name="Hirano S."/>
            <person name="Terahara T."/>
            <person name="Mori K."/>
            <person name="Hamada M."/>
            <person name="Matsumoto R."/>
            <person name="Kobayashi T."/>
        </authorList>
    </citation>
    <scope>NUCLEOTIDE SEQUENCE</scope>
    <source>
        <strain evidence="1">SH18-1</strain>
    </source>
</reference>
<dbReference type="EMBL" id="BRLB01000013">
    <property type="protein sequence ID" value="GKX31027.1"/>
    <property type="molecule type" value="Genomic_DNA"/>
</dbReference>
<evidence type="ECO:0000313" key="2">
    <source>
        <dbReference type="Proteomes" id="UP001144256"/>
    </source>
</evidence>
<evidence type="ECO:0000313" key="1">
    <source>
        <dbReference type="EMBL" id="GKX31027.1"/>
    </source>
</evidence>
<sequence length="269" mass="30676">MLSQDWIVNSNSTLFSVSHWPHERAEVGVVLVAGFSQPMCDIDYFMSKMARHMNKKNLYVLQVDPRGHGDSPGYLENITIEDLREDLFSAICHARNNISDKIYCVGRGLSATLFSEFLSADLVQGVAGINPYWISNDIVRKISNNVSTEVIEAADFFNENNEDVSNNIYDDKASFLVALGANKGNLFGQKLSASIIEDLTKFNAIEKLKSYTESTLWFFYSEQCSDHIVRWDCLSDLNDTIDKNHCDFVRDPLWQYNVIDRICSWILEQ</sequence>
<proteinExistence type="predicted"/>
<dbReference type="SUPFAM" id="SSF53474">
    <property type="entry name" value="alpha/beta-Hydrolases"/>
    <property type="match status" value="1"/>
</dbReference>
<name>A0A9W5YBN1_9FIRM</name>